<dbReference type="Proteomes" id="UP000051950">
    <property type="component" value="Unassembled WGS sequence"/>
</dbReference>
<gene>
    <name evidence="5" type="ORF">ASU31_14120</name>
</gene>
<dbReference type="PROSITE" id="PS01124">
    <property type="entry name" value="HTH_ARAC_FAMILY_2"/>
    <property type="match status" value="1"/>
</dbReference>
<dbReference type="Pfam" id="PF12833">
    <property type="entry name" value="HTH_18"/>
    <property type="match status" value="1"/>
</dbReference>
<evidence type="ECO:0000313" key="6">
    <source>
        <dbReference type="Proteomes" id="UP000051950"/>
    </source>
</evidence>
<keyword evidence="6" id="KW-1185">Reference proteome</keyword>
<evidence type="ECO:0000259" key="4">
    <source>
        <dbReference type="PROSITE" id="PS01124"/>
    </source>
</evidence>
<dbReference type="EMBL" id="LMZQ01000009">
    <property type="protein sequence ID" value="KRT15482.1"/>
    <property type="molecule type" value="Genomic_DNA"/>
</dbReference>
<dbReference type="AlphaFoldDB" id="A0A0T5VNN1"/>
<dbReference type="InterPro" id="IPR018060">
    <property type="entry name" value="HTH_AraC"/>
</dbReference>
<keyword evidence="1" id="KW-0805">Transcription regulation</keyword>
<dbReference type="OrthoDB" id="9816214at2"/>
<sequence>MKKTDQSPYQISSISELHRLFALSKPDHPLVSVIDFALLSYKHSDVWKHFTNDFYCIAIKTGTNGKFRYGQQDYDFEEGIMTFTKPGQVFSVRETDGKQVNGYMLVFKPALIQNYPLAKRIKDYGFFSYSVAEALHLSVKEEEVIFSLLKQMQQELKNSIDQYSQDVMVSHVELLLSYSNRFYNRQFITRKAVHHDLLTRLEEILTGYFENDKKAVLTLPSVKILADELNLSANYLSDMLRSLTGQSTLQYIHNHIIEAAKVLLSTTSLNISEIAYRFGFEYPQSFNKLFKKKTMQTPLQYRQSFN</sequence>
<dbReference type="SUPFAM" id="SSF46689">
    <property type="entry name" value="Homeodomain-like"/>
    <property type="match status" value="1"/>
</dbReference>
<dbReference type="RefSeq" id="WP_057932931.1">
    <property type="nucleotide sequence ID" value="NZ_LMZQ01000009.1"/>
</dbReference>
<dbReference type="GO" id="GO:0043565">
    <property type="term" value="F:sequence-specific DNA binding"/>
    <property type="evidence" value="ECO:0007669"/>
    <property type="project" value="InterPro"/>
</dbReference>
<evidence type="ECO:0000256" key="1">
    <source>
        <dbReference type="ARBA" id="ARBA00023015"/>
    </source>
</evidence>
<dbReference type="SMART" id="SM00342">
    <property type="entry name" value="HTH_ARAC"/>
    <property type="match status" value="1"/>
</dbReference>
<feature type="domain" description="HTH araC/xylS-type" evidence="4">
    <location>
        <begin position="203"/>
        <end position="304"/>
    </location>
</feature>
<accession>A0A0T5VNN1</accession>
<dbReference type="PANTHER" id="PTHR43280:SF32">
    <property type="entry name" value="TRANSCRIPTIONAL REGULATORY PROTEIN"/>
    <property type="match status" value="1"/>
</dbReference>
<dbReference type="Gene3D" id="1.10.10.60">
    <property type="entry name" value="Homeodomain-like"/>
    <property type="match status" value="2"/>
</dbReference>
<dbReference type="InterPro" id="IPR009057">
    <property type="entry name" value="Homeodomain-like_sf"/>
</dbReference>
<organism evidence="5 6">
    <name type="scientific">Pedobacter ginsenosidimutans</name>
    <dbReference type="NCBI Taxonomy" id="687842"/>
    <lineage>
        <taxon>Bacteria</taxon>
        <taxon>Pseudomonadati</taxon>
        <taxon>Bacteroidota</taxon>
        <taxon>Sphingobacteriia</taxon>
        <taxon>Sphingobacteriales</taxon>
        <taxon>Sphingobacteriaceae</taxon>
        <taxon>Pedobacter</taxon>
    </lineage>
</organism>
<dbReference type="GO" id="GO:0003700">
    <property type="term" value="F:DNA-binding transcription factor activity"/>
    <property type="evidence" value="ECO:0007669"/>
    <property type="project" value="InterPro"/>
</dbReference>
<protein>
    <submittedName>
        <fullName evidence="5">AraC family transcriptional regulator</fullName>
    </submittedName>
</protein>
<reference evidence="5 6" key="1">
    <citation type="submission" date="2015-11" db="EMBL/GenBank/DDBJ databases">
        <title>Sequence of Pedobacter ginsenosidimutans.</title>
        <authorList>
            <person name="Carson E."/>
            <person name="Keyser V."/>
            <person name="Newman J."/>
            <person name="Miller J."/>
        </authorList>
    </citation>
    <scope>NUCLEOTIDE SEQUENCE [LARGE SCALE GENOMIC DNA]</scope>
    <source>
        <strain evidence="5 6">KACC 14530</strain>
    </source>
</reference>
<dbReference type="Pfam" id="PF02311">
    <property type="entry name" value="AraC_binding"/>
    <property type="match status" value="1"/>
</dbReference>
<comment type="caution">
    <text evidence="5">The sequence shown here is derived from an EMBL/GenBank/DDBJ whole genome shotgun (WGS) entry which is preliminary data.</text>
</comment>
<evidence type="ECO:0000256" key="3">
    <source>
        <dbReference type="ARBA" id="ARBA00023163"/>
    </source>
</evidence>
<keyword evidence="3" id="KW-0804">Transcription</keyword>
<dbReference type="PANTHER" id="PTHR43280">
    <property type="entry name" value="ARAC-FAMILY TRANSCRIPTIONAL REGULATOR"/>
    <property type="match status" value="1"/>
</dbReference>
<evidence type="ECO:0000256" key="2">
    <source>
        <dbReference type="ARBA" id="ARBA00023125"/>
    </source>
</evidence>
<dbReference type="STRING" id="687842.ASU31_14120"/>
<proteinExistence type="predicted"/>
<dbReference type="InterPro" id="IPR003313">
    <property type="entry name" value="AraC-bd"/>
</dbReference>
<name>A0A0T5VNN1_9SPHI</name>
<evidence type="ECO:0000313" key="5">
    <source>
        <dbReference type="EMBL" id="KRT15482.1"/>
    </source>
</evidence>
<keyword evidence="2" id="KW-0238">DNA-binding</keyword>